<keyword evidence="2" id="KW-1185">Reference proteome</keyword>
<evidence type="ECO:0000313" key="1">
    <source>
        <dbReference type="EMBL" id="MEQ2223483.1"/>
    </source>
</evidence>
<sequence>MTRLCALHKGTRTPVFGHWGQAGCFPEHWYFLKVKAQVEDVMEKFWNMPSTLRAEAVRSSSFPLLEPLQLSPHLASCNVESRRGAGGYPRVHFIYILRSLYNFFIS</sequence>
<name>A0ABV0SUW6_9TELE</name>
<reference evidence="1 2" key="1">
    <citation type="submission" date="2021-06" db="EMBL/GenBank/DDBJ databases">
        <authorList>
            <person name="Palmer J.M."/>
        </authorList>
    </citation>
    <scope>NUCLEOTIDE SEQUENCE [LARGE SCALE GENOMIC DNA]</scope>
    <source>
        <strain evidence="2">if_2019</strain>
        <tissue evidence="1">Muscle</tissue>
    </source>
</reference>
<comment type="caution">
    <text evidence="1">The sequence shown here is derived from an EMBL/GenBank/DDBJ whole genome shotgun (WGS) entry which is preliminary data.</text>
</comment>
<gene>
    <name evidence="1" type="ORF">ILYODFUR_037230</name>
</gene>
<dbReference type="EMBL" id="JAHRIQ010008072">
    <property type="protein sequence ID" value="MEQ2223483.1"/>
    <property type="molecule type" value="Genomic_DNA"/>
</dbReference>
<proteinExistence type="predicted"/>
<dbReference type="Proteomes" id="UP001482620">
    <property type="component" value="Unassembled WGS sequence"/>
</dbReference>
<organism evidence="1 2">
    <name type="scientific">Ilyodon furcidens</name>
    <name type="common">goldbreast splitfin</name>
    <dbReference type="NCBI Taxonomy" id="33524"/>
    <lineage>
        <taxon>Eukaryota</taxon>
        <taxon>Metazoa</taxon>
        <taxon>Chordata</taxon>
        <taxon>Craniata</taxon>
        <taxon>Vertebrata</taxon>
        <taxon>Euteleostomi</taxon>
        <taxon>Actinopterygii</taxon>
        <taxon>Neopterygii</taxon>
        <taxon>Teleostei</taxon>
        <taxon>Neoteleostei</taxon>
        <taxon>Acanthomorphata</taxon>
        <taxon>Ovalentaria</taxon>
        <taxon>Atherinomorphae</taxon>
        <taxon>Cyprinodontiformes</taxon>
        <taxon>Goodeidae</taxon>
        <taxon>Ilyodon</taxon>
    </lineage>
</organism>
<accession>A0ABV0SUW6</accession>
<evidence type="ECO:0000313" key="2">
    <source>
        <dbReference type="Proteomes" id="UP001482620"/>
    </source>
</evidence>
<protein>
    <submittedName>
        <fullName evidence="1">Uncharacterized protein</fullName>
    </submittedName>
</protein>